<protein>
    <submittedName>
        <fullName evidence="1">Uncharacterized protein</fullName>
    </submittedName>
</protein>
<dbReference type="HOGENOM" id="CLU_1220965_0_0_1"/>
<dbReference type="EMBL" id="DS469731">
    <property type="protein sequence ID" value="EDO34454.1"/>
    <property type="molecule type" value="Genomic_DNA"/>
</dbReference>
<keyword evidence="2" id="KW-1185">Reference proteome</keyword>
<dbReference type="AlphaFoldDB" id="A7SPC5"/>
<dbReference type="GO" id="GO:0005829">
    <property type="term" value="C:cytosol"/>
    <property type="evidence" value="ECO:0000318"/>
    <property type="project" value="GO_Central"/>
</dbReference>
<dbReference type="GO" id="GO:0004748">
    <property type="term" value="F:ribonucleoside-diphosphate reductase activity, thioredoxin disulfide as acceptor"/>
    <property type="evidence" value="ECO:0000318"/>
    <property type="project" value="GO_Central"/>
</dbReference>
<dbReference type="Proteomes" id="UP000001593">
    <property type="component" value="Unassembled WGS sequence"/>
</dbReference>
<proteinExistence type="predicted"/>
<accession>A7SPC5</accession>
<evidence type="ECO:0000313" key="2">
    <source>
        <dbReference type="Proteomes" id="UP000001593"/>
    </source>
</evidence>
<dbReference type="GO" id="GO:0009263">
    <property type="term" value="P:deoxyribonucleotide biosynthetic process"/>
    <property type="evidence" value="ECO:0000318"/>
    <property type="project" value="GO_Central"/>
</dbReference>
<reference evidence="1 2" key="1">
    <citation type="journal article" date="2007" name="Science">
        <title>Sea anemone genome reveals ancestral eumetazoan gene repertoire and genomic organization.</title>
        <authorList>
            <person name="Putnam N.H."/>
            <person name="Srivastava M."/>
            <person name="Hellsten U."/>
            <person name="Dirks B."/>
            <person name="Chapman J."/>
            <person name="Salamov A."/>
            <person name="Terry A."/>
            <person name="Shapiro H."/>
            <person name="Lindquist E."/>
            <person name="Kapitonov V.V."/>
            <person name="Jurka J."/>
            <person name="Genikhovich G."/>
            <person name="Grigoriev I.V."/>
            <person name="Lucas S.M."/>
            <person name="Steele R.E."/>
            <person name="Finnerty J.R."/>
            <person name="Technau U."/>
            <person name="Martindale M.Q."/>
            <person name="Rokhsar D.S."/>
        </authorList>
    </citation>
    <scope>NUCLEOTIDE SEQUENCE [LARGE SCALE GENOMIC DNA]</scope>
    <source>
        <strain evidence="2">CH2 X CH6</strain>
    </source>
</reference>
<organism evidence="1 2">
    <name type="scientific">Nematostella vectensis</name>
    <name type="common">Starlet sea anemone</name>
    <dbReference type="NCBI Taxonomy" id="45351"/>
    <lineage>
        <taxon>Eukaryota</taxon>
        <taxon>Metazoa</taxon>
        <taxon>Cnidaria</taxon>
        <taxon>Anthozoa</taxon>
        <taxon>Hexacorallia</taxon>
        <taxon>Actiniaria</taxon>
        <taxon>Edwardsiidae</taxon>
        <taxon>Nematostella</taxon>
    </lineage>
</organism>
<name>A7SPC5_NEMVE</name>
<gene>
    <name evidence="1" type="ORF">NEMVEDRAFT_v1g215349</name>
</gene>
<sequence>MVRVTKETNLVYAVYDYMRRSSSFVSIENAHSPKLKPFQDYYLYLGTQQGALYLITSDRYLIHDVELKLEFFLNGPKFALMSTAQDEKIKIHDLTLNFKHVEPTVSAGLEIERALNAGNTAEYPIVSNTIQPLTIPTGSSTFQKFDLFLNKIPKAETRAKHIHTAKPLPRHHQGTPSYTTPYTSRCSATSWVIVWASPWKNLRTGIRYTSSTSLKAITLQKVSGTIA</sequence>
<evidence type="ECO:0000313" key="1">
    <source>
        <dbReference type="EMBL" id="EDO34454.1"/>
    </source>
</evidence>
<dbReference type="InParanoid" id="A7SPC5"/>